<dbReference type="AlphaFoldDB" id="A0A285MX61"/>
<organism evidence="1 2">
    <name type="scientific">Flagellimonas pacifica</name>
    <dbReference type="NCBI Taxonomy" id="1247520"/>
    <lineage>
        <taxon>Bacteria</taxon>
        <taxon>Pseudomonadati</taxon>
        <taxon>Bacteroidota</taxon>
        <taxon>Flavobacteriia</taxon>
        <taxon>Flavobacteriales</taxon>
        <taxon>Flavobacteriaceae</taxon>
        <taxon>Flagellimonas</taxon>
    </lineage>
</organism>
<dbReference type="RefSeq" id="WP_097047204.1">
    <property type="nucleotide sequence ID" value="NZ_OBEH01000007.1"/>
</dbReference>
<sequence>MHVKGKYEYKYLALNLKTSVVKRFRSFAKKMAGSQSEALEKMITFFEWHGFKPNDRFVDSILEEI</sequence>
<gene>
    <name evidence="1" type="ORF">SAMN06265377_3610</name>
</gene>
<protein>
    <submittedName>
        <fullName evidence="1">Uncharacterized protein</fullName>
    </submittedName>
</protein>
<accession>A0A285MX61</accession>
<keyword evidence="2" id="KW-1185">Reference proteome</keyword>
<proteinExistence type="predicted"/>
<dbReference type="NCBIfam" id="NF041200">
    <property type="entry name" value="mob_BfmA_Nterm"/>
    <property type="match status" value="1"/>
</dbReference>
<reference evidence="2" key="1">
    <citation type="submission" date="2017-09" db="EMBL/GenBank/DDBJ databases">
        <authorList>
            <person name="Varghese N."/>
            <person name="Submissions S."/>
        </authorList>
    </citation>
    <scope>NUCLEOTIDE SEQUENCE [LARGE SCALE GENOMIC DNA]</scope>
    <source>
        <strain evidence="2">DSM 25885</strain>
    </source>
</reference>
<dbReference type="InterPro" id="IPR048012">
    <property type="entry name" value="BfmA-like_N"/>
</dbReference>
<dbReference type="OrthoDB" id="1441069at2"/>
<name>A0A285MX61_9FLAO</name>
<evidence type="ECO:0000313" key="2">
    <source>
        <dbReference type="Proteomes" id="UP000219048"/>
    </source>
</evidence>
<dbReference type="Proteomes" id="UP000219048">
    <property type="component" value="Unassembled WGS sequence"/>
</dbReference>
<evidence type="ECO:0000313" key="1">
    <source>
        <dbReference type="EMBL" id="SNZ01765.1"/>
    </source>
</evidence>
<dbReference type="EMBL" id="OBEH01000007">
    <property type="protein sequence ID" value="SNZ01765.1"/>
    <property type="molecule type" value="Genomic_DNA"/>
</dbReference>